<proteinExistence type="predicted"/>
<feature type="domain" description="Response regulatory" evidence="2">
    <location>
        <begin position="4"/>
        <end position="115"/>
    </location>
</feature>
<comment type="caution">
    <text evidence="4">The sequence shown here is derived from an EMBL/GenBank/DDBJ whole genome shotgun (WGS) entry which is preliminary data.</text>
</comment>
<dbReference type="InterPro" id="IPR011006">
    <property type="entry name" value="CheY-like_superfamily"/>
</dbReference>
<keyword evidence="1" id="KW-0597">Phosphoprotein</keyword>
<dbReference type="Pfam" id="PF04397">
    <property type="entry name" value="LytTR"/>
    <property type="match status" value="1"/>
</dbReference>
<dbReference type="SMART" id="SM00850">
    <property type="entry name" value="LytTR"/>
    <property type="match status" value="1"/>
</dbReference>
<reference evidence="4 5" key="1">
    <citation type="submission" date="2018-11" db="EMBL/GenBank/DDBJ databases">
        <authorList>
            <person name="Zhou Z."/>
            <person name="Wang G."/>
        </authorList>
    </citation>
    <scope>NUCLEOTIDE SEQUENCE [LARGE SCALE GENOMIC DNA]</scope>
    <source>
        <strain evidence="4 5">KCTC42998</strain>
    </source>
</reference>
<dbReference type="EMBL" id="RQJP01000002">
    <property type="protein sequence ID" value="RRB15458.1"/>
    <property type="molecule type" value="Genomic_DNA"/>
</dbReference>
<protein>
    <submittedName>
        <fullName evidence="4">DNA-binding response regulator</fullName>
    </submittedName>
</protein>
<organism evidence="4 5">
    <name type="scientific">Larkinella knui</name>
    <dbReference type="NCBI Taxonomy" id="2025310"/>
    <lineage>
        <taxon>Bacteria</taxon>
        <taxon>Pseudomonadati</taxon>
        <taxon>Bacteroidota</taxon>
        <taxon>Cytophagia</taxon>
        <taxon>Cytophagales</taxon>
        <taxon>Spirosomataceae</taxon>
        <taxon>Larkinella</taxon>
    </lineage>
</organism>
<dbReference type="GO" id="GO:0003677">
    <property type="term" value="F:DNA binding"/>
    <property type="evidence" value="ECO:0007669"/>
    <property type="project" value="UniProtKB-KW"/>
</dbReference>
<accession>A0A3P1CQC7</accession>
<dbReference type="InterPro" id="IPR051271">
    <property type="entry name" value="2C-system_Tx_regulators"/>
</dbReference>
<dbReference type="Pfam" id="PF00072">
    <property type="entry name" value="Response_reg"/>
    <property type="match status" value="1"/>
</dbReference>
<name>A0A3P1CQC7_9BACT</name>
<evidence type="ECO:0000259" key="2">
    <source>
        <dbReference type="PROSITE" id="PS50110"/>
    </source>
</evidence>
<dbReference type="Gene3D" id="3.40.50.2300">
    <property type="match status" value="1"/>
</dbReference>
<dbReference type="SUPFAM" id="SSF52172">
    <property type="entry name" value="CheY-like"/>
    <property type="match status" value="1"/>
</dbReference>
<dbReference type="SMART" id="SM00448">
    <property type="entry name" value="REC"/>
    <property type="match status" value="1"/>
</dbReference>
<dbReference type="Proteomes" id="UP000274271">
    <property type="component" value="Unassembled WGS sequence"/>
</dbReference>
<dbReference type="PANTHER" id="PTHR45526">
    <property type="entry name" value="TRANSCRIPTIONAL REGULATORY PROTEIN DPIA"/>
    <property type="match status" value="1"/>
</dbReference>
<dbReference type="GO" id="GO:0000156">
    <property type="term" value="F:phosphorelay response regulator activity"/>
    <property type="evidence" value="ECO:0007669"/>
    <property type="project" value="TreeGrafter"/>
</dbReference>
<gene>
    <name evidence="4" type="ORF">EHT87_13105</name>
</gene>
<dbReference type="InterPro" id="IPR007492">
    <property type="entry name" value="LytTR_DNA-bd_dom"/>
</dbReference>
<dbReference type="PANTHER" id="PTHR45526:SF1">
    <property type="entry name" value="TRANSCRIPTIONAL REGULATORY PROTEIN DCUR-RELATED"/>
    <property type="match status" value="1"/>
</dbReference>
<sequence length="243" mass="28031">MKIRCLLVDDEPIALNVLASYVRQVETLELVGQCRSAVEAFTLLQSKPVDLLFLDIQMPQLSGLDLLRTLPNPPKTIITSAYREYALDGYELDVLDYLIKPVPFERFMKAVGKVFTHKMPVQLPNPVVTDEPFLFVKEDRTLIRIGLCDIVWLESLRDYVKIATLTRQVVTRQTLGYYQELLPAEQFLRIHRSFMVAKAKIVSMTETRIQVVGQTLPIGRYYKPQVFDQLQVRDLLRPTSERC</sequence>
<evidence type="ECO:0000259" key="3">
    <source>
        <dbReference type="PROSITE" id="PS50930"/>
    </source>
</evidence>
<dbReference type="AlphaFoldDB" id="A0A3P1CQC7"/>
<dbReference type="PROSITE" id="PS50110">
    <property type="entry name" value="RESPONSE_REGULATORY"/>
    <property type="match status" value="1"/>
</dbReference>
<evidence type="ECO:0000313" key="4">
    <source>
        <dbReference type="EMBL" id="RRB15458.1"/>
    </source>
</evidence>
<keyword evidence="5" id="KW-1185">Reference proteome</keyword>
<dbReference type="OrthoDB" id="1646880at2"/>
<dbReference type="PROSITE" id="PS50930">
    <property type="entry name" value="HTH_LYTTR"/>
    <property type="match status" value="1"/>
</dbReference>
<keyword evidence="4" id="KW-0238">DNA-binding</keyword>
<evidence type="ECO:0000313" key="5">
    <source>
        <dbReference type="Proteomes" id="UP000274271"/>
    </source>
</evidence>
<dbReference type="Gene3D" id="2.40.50.1020">
    <property type="entry name" value="LytTr DNA-binding domain"/>
    <property type="match status" value="1"/>
</dbReference>
<feature type="modified residue" description="4-aspartylphosphate" evidence="1">
    <location>
        <position position="55"/>
    </location>
</feature>
<feature type="domain" description="HTH LytTR-type" evidence="3">
    <location>
        <begin position="134"/>
        <end position="232"/>
    </location>
</feature>
<evidence type="ECO:0000256" key="1">
    <source>
        <dbReference type="PROSITE-ProRule" id="PRU00169"/>
    </source>
</evidence>
<dbReference type="RefSeq" id="WP_124907062.1">
    <property type="nucleotide sequence ID" value="NZ_RQJP01000002.1"/>
</dbReference>
<dbReference type="InterPro" id="IPR001789">
    <property type="entry name" value="Sig_transdc_resp-reg_receiver"/>
</dbReference>